<accession>A0A6M7U6D5</accession>
<dbReference type="AlphaFoldDB" id="A0A6M7U6D5"/>
<organism evidence="1 2">
    <name type="scientific">Rhizobium loti</name>
    <name type="common">Mesorhizobium loti</name>
    <dbReference type="NCBI Taxonomy" id="381"/>
    <lineage>
        <taxon>Bacteria</taxon>
        <taxon>Pseudomonadati</taxon>
        <taxon>Pseudomonadota</taxon>
        <taxon>Alphaproteobacteria</taxon>
        <taxon>Hyphomicrobiales</taxon>
        <taxon>Phyllobacteriaceae</taxon>
        <taxon>Mesorhizobium</taxon>
    </lineage>
</organism>
<dbReference type="Proteomes" id="UP000093737">
    <property type="component" value="Unassembled WGS sequence"/>
</dbReference>
<comment type="caution">
    <text evidence="1">The sequence shown here is derived from an EMBL/GenBank/DDBJ whole genome shotgun (WGS) entry which is preliminary data.</text>
</comment>
<sequence length="99" mass="10745">MTARVETQIEGQLARKLAPVVREMLMAEVERIAAETLPATRAKAGEADRDIMKACRVVASAADRLAQAKYGPGEIAARKSLENAANGLRRAMCRHGRMP</sequence>
<evidence type="ECO:0000313" key="2">
    <source>
        <dbReference type="Proteomes" id="UP000093737"/>
    </source>
</evidence>
<dbReference type="RefSeq" id="WP_065005025.1">
    <property type="nucleotide sequence ID" value="NZ_CP033334.1"/>
</dbReference>
<gene>
    <name evidence="1" type="ORF">A8145_06080</name>
</gene>
<name>A0A6M7U6D5_RHILI</name>
<dbReference type="EMBL" id="LYTK01000001">
    <property type="protein sequence ID" value="OBQ72377.1"/>
    <property type="molecule type" value="Genomic_DNA"/>
</dbReference>
<protein>
    <submittedName>
        <fullName evidence="1">Uncharacterized protein</fullName>
    </submittedName>
</protein>
<reference evidence="1 2" key="1">
    <citation type="submission" date="2016-05" db="EMBL/GenBank/DDBJ databases">
        <authorList>
            <person name="Ramsay J.P."/>
        </authorList>
    </citation>
    <scope>NUCLEOTIDE SEQUENCE [LARGE SCALE GENOMIC DNA]</scope>
    <source>
        <strain evidence="1 2">NZP2042</strain>
    </source>
</reference>
<proteinExistence type="predicted"/>
<evidence type="ECO:0000313" key="1">
    <source>
        <dbReference type="EMBL" id="OBQ72377.1"/>
    </source>
</evidence>